<dbReference type="Gene3D" id="3.40.50.300">
    <property type="entry name" value="P-loop containing nucleotide triphosphate hydrolases"/>
    <property type="match status" value="2"/>
</dbReference>
<dbReference type="PROSITE" id="PS51192">
    <property type="entry name" value="HELICASE_ATP_BIND_1"/>
    <property type="match status" value="1"/>
</dbReference>
<dbReference type="Proteomes" id="UP000035762">
    <property type="component" value="Unassembled WGS sequence"/>
</dbReference>
<dbReference type="PANTHER" id="PTHR47396">
    <property type="entry name" value="TYPE I RESTRICTION ENZYME ECOKI R PROTEIN"/>
    <property type="match status" value="1"/>
</dbReference>
<feature type="region of interest" description="Disordered" evidence="2">
    <location>
        <begin position="779"/>
        <end position="805"/>
    </location>
</feature>
<dbReference type="CDD" id="cd18032">
    <property type="entry name" value="DEXHc_RE_I_III_res"/>
    <property type="match status" value="1"/>
</dbReference>
<dbReference type="InterPro" id="IPR001650">
    <property type="entry name" value="Helicase_C-like"/>
</dbReference>
<dbReference type="GO" id="GO:0005524">
    <property type="term" value="F:ATP binding"/>
    <property type="evidence" value="ECO:0007669"/>
    <property type="project" value="InterPro"/>
</dbReference>
<reference evidence="4 5" key="1">
    <citation type="journal article" date="2014" name="Genome Announc.">
        <title>Genome Sequence of Afipia felis Strain 76713, Isolated in Hospital Water Using an Amoeba Co-Culture Procedure.</title>
        <authorList>
            <person name="Benamar S."/>
            <person name="La Scola B."/>
            <person name="Croce O."/>
        </authorList>
    </citation>
    <scope>NUCLEOTIDE SEQUENCE [LARGE SCALE GENOMIC DNA]</scope>
    <source>
        <strain evidence="4 5">76713</strain>
    </source>
</reference>
<dbReference type="REBASE" id="100561">
    <property type="entry name" value="Afe76713ORF3271P"/>
</dbReference>
<dbReference type="InterPro" id="IPR027417">
    <property type="entry name" value="P-loop_NTPase"/>
</dbReference>
<evidence type="ECO:0000313" key="4">
    <source>
        <dbReference type="EMBL" id="CEG09837.1"/>
    </source>
</evidence>
<dbReference type="Pfam" id="PF00271">
    <property type="entry name" value="Helicase_C"/>
    <property type="match status" value="1"/>
</dbReference>
<dbReference type="InterPro" id="IPR050742">
    <property type="entry name" value="Helicase_Restrict-Modif_Enz"/>
</dbReference>
<dbReference type="GO" id="GO:0016787">
    <property type="term" value="F:hydrolase activity"/>
    <property type="evidence" value="ECO:0007669"/>
    <property type="project" value="InterPro"/>
</dbReference>
<proteinExistence type="predicted"/>
<gene>
    <name evidence="4" type="ORF">BN961_03269</name>
</gene>
<dbReference type="EMBL" id="CCAZ020000002">
    <property type="protein sequence ID" value="CEG09837.1"/>
    <property type="molecule type" value="Genomic_DNA"/>
</dbReference>
<dbReference type="Gene3D" id="3.90.1570.30">
    <property type="match status" value="1"/>
</dbReference>
<name>A0A090MU86_AFIFE</name>
<accession>A0A090MU86</accession>
<organism evidence="4 5">
    <name type="scientific">Afipia felis</name>
    <name type="common">Cat scratch disease bacillus</name>
    <dbReference type="NCBI Taxonomy" id="1035"/>
    <lineage>
        <taxon>Bacteria</taxon>
        <taxon>Pseudomonadati</taxon>
        <taxon>Pseudomonadota</taxon>
        <taxon>Alphaproteobacteria</taxon>
        <taxon>Hyphomicrobiales</taxon>
        <taxon>Nitrobacteraceae</taxon>
        <taxon>Afipia</taxon>
    </lineage>
</organism>
<sequence>MSNFAFLAAEFPTVHEAAVEAERQAGVSPTAAAFFAGKTVEVAVKWAFKNDAGLKLPYQDNIAALLHEPSFRRVAGEAVFTKAKYINRLRNRAVHEEKKIDPQDAAGAVKELFHICFWFARTYGRKAKPAENLIFDASVLSRRDEALKKAFTVLKSQQAELDAKNGELTKLLADKLNLDDELKKLRVAVAAARKAAEARPDTHDYNEAETRDRYIDLLLREAGWALDKPEDMEFRVEGMPNNEGIGFVDYVLWGADGKPLGLVEAKRTRKDARQGQQQAKLYADCLEARYGQRPVIFYTNGYEHWVWDDTRYPPRQIGGFYKRDELELLIQRRTGRKKLADVAINTKIAGHKRPYQQRAIRAIAKHFEEDGERKALLVMATGSGKTRTVIALVDLLMRANWVKRVLFLADRVALVNQAVGAFKAHLPDSAPVNLVTERTSEGRVFLSTYPTMMNLIDGRQEGQAKFGPGHFDLVIIDEAHRSVYQRFRAIFEYFDGFLVGLTATPKDEIDKNTYSLFDLEDGVPTDAYSLNEAVADGVLVPPKAISVPLKIVRSGLRYDDLSEEEKDQWDSLEWGEDGVPDSVEAAEVNKRLFNEDTVDQVIAHLMQNGLKVEGGDRLGKTIIFAKNQAHALYIEQRFNAAYPNFAGHFARVITYESGAYAQTLIDDFSKKNSAPHIAISVDMLDTGIDVPEVVNLVFFKAVRSKTKFWQMMGRGTRLCPDLFGPGRDKESFLVFDYCQNLEFFGADPELKEASAAKSLSARLFAARFDLVHALDEKHKKPGGFSAGEQTPYEGAGEDASPPSEDNIRGDALKVLQETVAGLNPDNFIVRRHRRTVEKYLTPEAWKTLNNESREELVGEIAPLPSAQNLGTEEAKRFDLLMFSLELALLKGSKRFEALRNQLREIAAALEIQTGIPAVAHQIRLIEEIQTDPWWEGVTVPLLELVRIRLRDLVQHIDKTKKAIVYSNFADEIGDGVELDLPQVGEIDFVRFKQKARHFLKQHENHIVIHKLRQGKPLTATDLSELEKMLLDAGVGQAGDIEKAKEVSQGFGRFVRSLVGLDRGAVTEAFGDFLGGGTASAPQIEFIDMVIEHMTDQGTIEPEALYEQPFINIAPTGPDQLFGEDKVRQLFTKIRAINESAVA</sequence>
<evidence type="ECO:0000259" key="3">
    <source>
        <dbReference type="PROSITE" id="PS51192"/>
    </source>
</evidence>
<dbReference type="GO" id="GO:0005829">
    <property type="term" value="C:cytosol"/>
    <property type="evidence" value="ECO:0007669"/>
    <property type="project" value="TreeGrafter"/>
</dbReference>
<feature type="coiled-coil region" evidence="1">
    <location>
        <begin position="154"/>
        <end position="195"/>
    </location>
</feature>
<dbReference type="OrthoDB" id="5194627at2"/>
<dbReference type="InterPro" id="IPR013670">
    <property type="entry name" value="EcoEI_R_C_dom"/>
</dbReference>
<evidence type="ECO:0000313" key="5">
    <source>
        <dbReference type="Proteomes" id="UP000035762"/>
    </source>
</evidence>
<keyword evidence="5" id="KW-1185">Reference proteome</keyword>
<dbReference type="Pfam" id="PF04851">
    <property type="entry name" value="ResIII"/>
    <property type="match status" value="1"/>
</dbReference>
<dbReference type="AlphaFoldDB" id="A0A090MU86"/>
<protein>
    <submittedName>
        <fullName evidence="4">Type I restriction enzyme EcoKI subunit R</fullName>
    </submittedName>
</protein>
<evidence type="ECO:0000256" key="1">
    <source>
        <dbReference type="SAM" id="Coils"/>
    </source>
</evidence>
<dbReference type="CDD" id="cd18799">
    <property type="entry name" value="SF2_C_EcoAI-like"/>
    <property type="match status" value="1"/>
</dbReference>
<dbReference type="GO" id="GO:0006304">
    <property type="term" value="P:DNA modification"/>
    <property type="evidence" value="ECO:0007669"/>
    <property type="project" value="InterPro"/>
</dbReference>
<dbReference type="Pfam" id="PF08463">
    <property type="entry name" value="EcoEI_R_C"/>
    <property type="match status" value="1"/>
</dbReference>
<dbReference type="SUPFAM" id="SSF52540">
    <property type="entry name" value="P-loop containing nucleoside triphosphate hydrolases"/>
    <property type="match status" value="2"/>
</dbReference>
<dbReference type="PANTHER" id="PTHR47396:SF1">
    <property type="entry name" value="ATP-DEPENDENT HELICASE IRC3-RELATED"/>
    <property type="match status" value="1"/>
</dbReference>
<dbReference type="RefSeq" id="WP_048757622.1">
    <property type="nucleotide sequence ID" value="NZ_CCAZ020000002.1"/>
</dbReference>
<dbReference type="GO" id="GO:0003677">
    <property type="term" value="F:DNA binding"/>
    <property type="evidence" value="ECO:0007669"/>
    <property type="project" value="InterPro"/>
</dbReference>
<dbReference type="STRING" id="1035.BN961_03269"/>
<evidence type="ECO:0000256" key="2">
    <source>
        <dbReference type="SAM" id="MobiDB-lite"/>
    </source>
</evidence>
<dbReference type="InterPro" id="IPR014001">
    <property type="entry name" value="Helicase_ATP-bd"/>
</dbReference>
<dbReference type="SMART" id="SM00487">
    <property type="entry name" value="DEXDc"/>
    <property type="match status" value="1"/>
</dbReference>
<keyword evidence="1" id="KW-0175">Coiled coil</keyword>
<comment type="caution">
    <text evidence="4">The sequence shown here is derived from an EMBL/GenBank/DDBJ whole genome shotgun (WGS) entry which is preliminary data.</text>
</comment>
<feature type="domain" description="Helicase ATP-binding" evidence="3">
    <location>
        <begin position="366"/>
        <end position="523"/>
    </location>
</feature>
<dbReference type="InterPro" id="IPR006935">
    <property type="entry name" value="Helicase/UvrB_N"/>
</dbReference>